<keyword evidence="1" id="KW-0812">Transmembrane</keyword>
<feature type="signal peptide" evidence="2">
    <location>
        <begin position="1"/>
        <end position="21"/>
    </location>
</feature>
<sequence length="213" mass="23740">MFVNTALLSVLIFQLFVLIDSSIRPGQSQGKHWEHGCGTITGAFVDLDFMGYDANGSSDVCSYTESKYVEDASKRCLIGVEGTIEVCECFEGYTGSLCERPVEQLPLRLVPDPRELLDHQRHSPYAHDDTYHQNDPQEEAVEGYWTTGIYQWIVFLLVHIVILLLSLDSIHHSGRGTYMEEVSGSGEVPSKPLSVSLPHDLVSTIAMPKCLFT</sequence>
<dbReference type="AlphaFoldDB" id="A0A0N4YW36"/>
<keyword evidence="6" id="KW-1185">Reference proteome</keyword>
<feature type="transmembrane region" description="Helical" evidence="1">
    <location>
        <begin position="149"/>
        <end position="167"/>
    </location>
</feature>
<evidence type="ECO:0000256" key="2">
    <source>
        <dbReference type="SAM" id="SignalP"/>
    </source>
</evidence>
<dbReference type="PROSITE" id="PS00022">
    <property type="entry name" value="EGF_1"/>
    <property type="match status" value="1"/>
</dbReference>
<evidence type="ECO:0000256" key="1">
    <source>
        <dbReference type="SAM" id="Phobius"/>
    </source>
</evidence>
<dbReference type="WBParaSite" id="NBR_0002145801-mRNA-1">
    <property type="protein sequence ID" value="NBR_0002145801-mRNA-1"/>
    <property type="gene ID" value="NBR_0002145801"/>
</dbReference>
<name>A0A0N4YW36_NIPBR</name>
<evidence type="ECO:0000313" key="6">
    <source>
        <dbReference type="Proteomes" id="UP000271162"/>
    </source>
</evidence>
<feature type="domain" description="EGF-like" evidence="3 4">
    <location>
        <begin position="87"/>
        <end position="98"/>
    </location>
</feature>
<evidence type="ECO:0000259" key="3">
    <source>
        <dbReference type="PROSITE" id="PS00022"/>
    </source>
</evidence>
<evidence type="ECO:0000313" key="7">
    <source>
        <dbReference type="WBParaSite" id="NBR_0002145801-mRNA-1"/>
    </source>
</evidence>
<organism evidence="7">
    <name type="scientific">Nippostrongylus brasiliensis</name>
    <name type="common">Rat hookworm</name>
    <dbReference type="NCBI Taxonomy" id="27835"/>
    <lineage>
        <taxon>Eukaryota</taxon>
        <taxon>Metazoa</taxon>
        <taxon>Ecdysozoa</taxon>
        <taxon>Nematoda</taxon>
        <taxon>Chromadorea</taxon>
        <taxon>Rhabditida</taxon>
        <taxon>Rhabditina</taxon>
        <taxon>Rhabditomorpha</taxon>
        <taxon>Strongyloidea</taxon>
        <taxon>Heligmosomidae</taxon>
        <taxon>Nippostrongylus</taxon>
    </lineage>
</organism>
<protein>
    <submittedName>
        <fullName evidence="7">EGF-like domain-containing protein</fullName>
    </submittedName>
</protein>
<dbReference type="PROSITE" id="PS01186">
    <property type="entry name" value="EGF_2"/>
    <property type="match status" value="1"/>
</dbReference>
<feature type="chain" id="PRO_5043126152" evidence="2">
    <location>
        <begin position="22"/>
        <end position="213"/>
    </location>
</feature>
<proteinExistence type="predicted"/>
<keyword evidence="1" id="KW-0472">Membrane</keyword>
<evidence type="ECO:0000313" key="5">
    <source>
        <dbReference type="EMBL" id="VDL85273.1"/>
    </source>
</evidence>
<reference evidence="7" key="1">
    <citation type="submission" date="2017-02" db="UniProtKB">
        <authorList>
            <consortium name="WormBaseParasite"/>
        </authorList>
    </citation>
    <scope>IDENTIFICATION</scope>
</reference>
<evidence type="ECO:0000259" key="4">
    <source>
        <dbReference type="PROSITE" id="PS01186"/>
    </source>
</evidence>
<dbReference type="EMBL" id="UYSL01026363">
    <property type="protein sequence ID" value="VDL85273.1"/>
    <property type="molecule type" value="Genomic_DNA"/>
</dbReference>
<dbReference type="Proteomes" id="UP000271162">
    <property type="component" value="Unassembled WGS sequence"/>
</dbReference>
<keyword evidence="1" id="KW-1133">Transmembrane helix</keyword>
<accession>A0A0N4YW36</accession>
<gene>
    <name evidence="5" type="ORF">NBR_LOCUS21459</name>
</gene>
<dbReference type="InterPro" id="IPR000742">
    <property type="entry name" value="EGF"/>
</dbReference>
<keyword evidence="2" id="KW-0732">Signal</keyword>
<reference evidence="5 6" key="2">
    <citation type="submission" date="2018-11" db="EMBL/GenBank/DDBJ databases">
        <authorList>
            <consortium name="Pathogen Informatics"/>
        </authorList>
    </citation>
    <scope>NUCLEOTIDE SEQUENCE [LARGE SCALE GENOMIC DNA]</scope>
</reference>